<gene>
    <name evidence="6" type="ORF">H8N03_09045</name>
</gene>
<dbReference type="Proteomes" id="UP000608513">
    <property type="component" value="Unassembled WGS sequence"/>
</dbReference>
<dbReference type="AlphaFoldDB" id="A0A923SEM5"/>
<dbReference type="GO" id="GO:0000156">
    <property type="term" value="F:phosphorelay response regulator activity"/>
    <property type="evidence" value="ECO:0007669"/>
    <property type="project" value="InterPro"/>
</dbReference>
<evidence type="ECO:0000313" key="6">
    <source>
        <dbReference type="EMBL" id="MBC5783087.1"/>
    </source>
</evidence>
<dbReference type="CDD" id="cd16433">
    <property type="entry name" value="CheB"/>
    <property type="match status" value="1"/>
</dbReference>
<dbReference type="Gene3D" id="3.40.50.180">
    <property type="entry name" value="Methylesterase CheB, C-terminal domain"/>
    <property type="match status" value="1"/>
</dbReference>
<feature type="active site" evidence="4">
    <location>
        <position position="41"/>
    </location>
</feature>
<evidence type="ECO:0000313" key="7">
    <source>
        <dbReference type="Proteomes" id="UP000608513"/>
    </source>
</evidence>
<dbReference type="RefSeq" id="WP_187075842.1">
    <property type="nucleotide sequence ID" value="NZ_JACORT010000003.1"/>
</dbReference>
<keyword evidence="1 4" id="KW-0378">Hydrolase</keyword>
<keyword evidence="7" id="KW-1185">Reference proteome</keyword>
<dbReference type="GO" id="GO:0008984">
    <property type="term" value="F:protein-glutamate methylesterase activity"/>
    <property type="evidence" value="ECO:0007669"/>
    <property type="project" value="UniProtKB-EC"/>
</dbReference>
<protein>
    <recommendedName>
        <fullName evidence="2">protein-glutamate methylesterase</fullName>
        <ecNumber evidence="2">3.1.1.61</ecNumber>
    </recommendedName>
</protein>
<dbReference type="EMBL" id="JACORT010000003">
    <property type="protein sequence ID" value="MBC5783087.1"/>
    <property type="molecule type" value="Genomic_DNA"/>
</dbReference>
<evidence type="ECO:0000259" key="5">
    <source>
        <dbReference type="PROSITE" id="PS50122"/>
    </source>
</evidence>
<dbReference type="Pfam" id="PF01339">
    <property type="entry name" value="CheB_methylest"/>
    <property type="match status" value="1"/>
</dbReference>
<sequence length="336" mass="35458">MTASFSRVVVIGASAGGISALLELGAALPRPFPAPVCIVQHIGAHPSLLPELLRYRGPNPAVHPRDGERLAPGTLYVAPADTHMLLDGDVLRLRQGPRENHARPAIDPLFRSAARSWGERVVGVILTGQMDDGTAGLKAVKECGGTAIVQDPATAAEQEMPRSALQNVAVDHCVPLAALAPLLVRLVGEAPPAGAPRIRETVLREVAINQGAATVENLEPLAAPSTLTCPDCGGTLWEVKEHKPLRYRCHTGHAFGALSLAQAQKDAAEQALFAGVRALREREILLRRMAAITAATGDTAQAAVAQAQADRLREQVRALQRLAEHVPSAARSDAVP</sequence>
<dbReference type="GO" id="GO:0006935">
    <property type="term" value="P:chemotaxis"/>
    <property type="evidence" value="ECO:0007669"/>
    <property type="project" value="UniProtKB-UniRule"/>
</dbReference>
<dbReference type="PANTHER" id="PTHR42872:SF6">
    <property type="entry name" value="PROTEIN-GLUTAMATE METHYLESTERASE_PROTEIN-GLUTAMINE GLUTAMINASE"/>
    <property type="match status" value="1"/>
</dbReference>
<feature type="active site" evidence="4">
    <location>
        <position position="132"/>
    </location>
</feature>
<dbReference type="InterPro" id="IPR011247">
    <property type="entry name" value="Chemotax_prot-Glu_Me-esterase"/>
</dbReference>
<dbReference type="PIRSF" id="PIRSF036461">
    <property type="entry name" value="Chmtx_methlestr"/>
    <property type="match status" value="1"/>
</dbReference>
<evidence type="ECO:0000256" key="4">
    <source>
        <dbReference type="PROSITE-ProRule" id="PRU00050"/>
    </source>
</evidence>
<dbReference type="SUPFAM" id="SSF52738">
    <property type="entry name" value="Methylesterase CheB, C-terminal domain"/>
    <property type="match status" value="1"/>
</dbReference>
<feature type="active site" evidence="4">
    <location>
        <position position="14"/>
    </location>
</feature>
<dbReference type="PROSITE" id="PS50122">
    <property type="entry name" value="CHEB"/>
    <property type="match status" value="1"/>
</dbReference>
<proteinExistence type="predicted"/>
<name>A0A923SEM5_9BURK</name>
<reference evidence="6" key="1">
    <citation type="submission" date="2020-08" db="EMBL/GenBank/DDBJ databases">
        <title>Ramlibacter sp. USB13 16S ribosomal RNA gene genome sequencing and assembly.</title>
        <authorList>
            <person name="Kang M."/>
        </authorList>
    </citation>
    <scope>NUCLEOTIDE SEQUENCE</scope>
    <source>
        <strain evidence="6">USB13</strain>
    </source>
</reference>
<dbReference type="EC" id="3.1.1.61" evidence="2"/>
<organism evidence="6 7">
    <name type="scientific">Ramlibacter cellulosilyticus</name>
    <dbReference type="NCBI Taxonomy" id="2764187"/>
    <lineage>
        <taxon>Bacteria</taxon>
        <taxon>Pseudomonadati</taxon>
        <taxon>Pseudomonadota</taxon>
        <taxon>Betaproteobacteria</taxon>
        <taxon>Burkholderiales</taxon>
        <taxon>Comamonadaceae</taxon>
        <taxon>Ramlibacter</taxon>
    </lineage>
</organism>
<dbReference type="GO" id="GO:0005737">
    <property type="term" value="C:cytoplasm"/>
    <property type="evidence" value="ECO:0007669"/>
    <property type="project" value="InterPro"/>
</dbReference>
<accession>A0A923SEM5</accession>
<dbReference type="PANTHER" id="PTHR42872">
    <property type="entry name" value="PROTEIN-GLUTAMATE METHYLESTERASE/PROTEIN-GLUTAMINE GLUTAMINASE"/>
    <property type="match status" value="1"/>
</dbReference>
<comment type="catalytic activity">
    <reaction evidence="3">
        <text>[protein]-L-glutamate 5-O-methyl ester + H2O = L-glutamyl-[protein] + methanol + H(+)</text>
        <dbReference type="Rhea" id="RHEA:23236"/>
        <dbReference type="Rhea" id="RHEA-COMP:10208"/>
        <dbReference type="Rhea" id="RHEA-COMP:10311"/>
        <dbReference type="ChEBI" id="CHEBI:15377"/>
        <dbReference type="ChEBI" id="CHEBI:15378"/>
        <dbReference type="ChEBI" id="CHEBI:17790"/>
        <dbReference type="ChEBI" id="CHEBI:29973"/>
        <dbReference type="ChEBI" id="CHEBI:82795"/>
        <dbReference type="EC" id="3.1.1.61"/>
    </reaction>
</comment>
<evidence type="ECO:0000256" key="3">
    <source>
        <dbReference type="ARBA" id="ARBA00048267"/>
    </source>
</evidence>
<keyword evidence="4" id="KW-0145">Chemotaxis</keyword>
<evidence type="ECO:0000256" key="2">
    <source>
        <dbReference type="ARBA" id="ARBA00039140"/>
    </source>
</evidence>
<comment type="caution">
    <text evidence="6">The sequence shown here is derived from an EMBL/GenBank/DDBJ whole genome shotgun (WGS) entry which is preliminary data.</text>
</comment>
<feature type="domain" description="CheB-type methylesterase" evidence="5">
    <location>
        <begin position="2"/>
        <end position="190"/>
    </location>
</feature>
<dbReference type="InterPro" id="IPR035909">
    <property type="entry name" value="CheB_C"/>
</dbReference>
<dbReference type="InterPro" id="IPR000673">
    <property type="entry name" value="Sig_transdc_resp-reg_Me-estase"/>
</dbReference>
<evidence type="ECO:0000256" key="1">
    <source>
        <dbReference type="ARBA" id="ARBA00022801"/>
    </source>
</evidence>